<dbReference type="InterPro" id="IPR008428">
    <property type="entry name" value="Chond_GalNAc"/>
</dbReference>
<dbReference type="InterPro" id="IPR051227">
    <property type="entry name" value="CS_glycosyltransferase"/>
</dbReference>
<dbReference type="EMBL" id="CAIIXF020000005">
    <property type="protein sequence ID" value="CAH1782665.1"/>
    <property type="molecule type" value="Genomic_DNA"/>
</dbReference>
<evidence type="ECO:0000256" key="4">
    <source>
        <dbReference type="ARBA" id="ARBA00022692"/>
    </source>
</evidence>
<keyword evidence="11" id="KW-1185">Reference proteome</keyword>
<proteinExistence type="inferred from homology"/>
<dbReference type="Pfam" id="PF05679">
    <property type="entry name" value="CHGN"/>
    <property type="match status" value="1"/>
</dbReference>
<name>A0A8S4NP02_OWEFU</name>
<evidence type="ECO:0000256" key="2">
    <source>
        <dbReference type="ARBA" id="ARBA00009239"/>
    </source>
</evidence>
<sequence>MIAIRRLATLLFACFNGVVRMSSRIARRRLRIAHGPTLKTWVIASVGAILGFLLGNVLRMTFPVCETIGANLDTTDLYDTENTDLRPSEKFLFVGVMTTRRYLFSRGIGVYKTWAKSIPGKVVFFHGRVNDSDPDIKEYDNEGIKDLEVVVLDDVDDNVYPPQEKVFKMLEYMHRHYLADYEWFMRSDDDTYVKADALEKFLKSLNSYKVYYLGQPGEGQGEEFGKIGIGDKSNYCMGGPGMIFSRATLYHVGPKLDSCLNLKTYQSNHEDSEVGRCITKLSNGSCLWAYDSRGIFHHNYFEQKGTFKEYFNETNVKIAITLHPIKQPEYLHLVHNFIQGVDTVRISHRIIKYKREIMRFDELTENPGKNKNGFRDKLPHVSASNTEYTFIKPNLDIKFTANDNSFSNNTVSASEVKGLTLTIEEMVQRLNENMFRDKRTFQFYEIRHLYFRINSIYNVDYVIMGNLVHRPHNESKRSEWWRQNVYAQRSFAQLEFMEEQTSSSSKEKLQMHVILNMFTNSSRIFQTFPNFLKQFTNMFLSGKGTAYSGTLDILLHSTDSKQKVEFITNQISGIVERYPRIHVRHWIVSPSTNSLPFQHLFQKESLYFIADDRLQFDEQSLQNIILNTKRGEQAYFPIVSQMFESNENDENEESDDPCFTESTDVYTIYKQDIDLFPNLSVNMLSNRTTMINTLLNHTTLSV</sequence>
<keyword evidence="4" id="KW-0812">Transmembrane</keyword>
<evidence type="ECO:0000313" key="11">
    <source>
        <dbReference type="Proteomes" id="UP000749559"/>
    </source>
</evidence>
<evidence type="ECO:0000313" key="10">
    <source>
        <dbReference type="EMBL" id="CAH1782665.1"/>
    </source>
</evidence>
<protein>
    <recommendedName>
        <fullName evidence="9">Hexosyltransferase</fullName>
        <ecNumber evidence="9">2.4.1.-</ecNumber>
    </recommendedName>
</protein>
<dbReference type="Gene3D" id="3.90.550.50">
    <property type="match status" value="1"/>
</dbReference>
<evidence type="ECO:0000256" key="8">
    <source>
        <dbReference type="ARBA" id="ARBA00023136"/>
    </source>
</evidence>
<evidence type="ECO:0000256" key="5">
    <source>
        <dbReference type="ARBA" id="ARBA00022968"/>
    </source>
</evidence>
<dbReference type="PANTHER" id="PTHR12369">
    <property type="entry name" value="CHONDROITIN SYNTHASE"/>
    <property type="match status" value="1"/>
</dbReference>
<feature type="non-terminal residue" evidence="10">
    <location>
        <position position="1"/>
    </location>
</feature>
<comment type="caution">
    <text evidence="10">The sequence shown here is derived from an EMBL/GenBank/DDBJ whole genome shotgun (WGS) entry which is preliminary data.</text>
</comment>
<dbReference type="OrthoDB" id="431432at2759"/>
<organism evidence="10 11">
    <name type="scientific">Owenia fusiformis</name>
    <name type="common">Polychaete worm</name>
    <dbReference type="NCBI Taxonomy" id="6347"/>
    <lineage>
        <taxon>Eukaryota</taxon>
        <taxon>Metazoa</taxon>
        <taxon>Spiralia</taxon>
        <taxon>Lophotrochozoa</taxon>
        <taxon>Annelida</taxon>
        <taxon>Polychaeta</taxon>
        <taxon>Sedentaria</taxon>
        <taxon>Canalipalpata</taxon>
        <taxon>Sabellida</taxon>
        <taxon>Oweniida</taxon>
        <taxon>Oweniidae</taxon>
        <taxon>Owenia</taxon>
    </lineage>
</organism>
<accession>A0A8S4NP02</accession>
<dbReference type="Proteomes" id="UP000749559">
    <property type="component" value="Unassembled WGS sequence"/>
</dbReference>
<dbReference type="AlphaFoldDB" id="A0A8S4NP02"/>
<dbReference type="GO" id="GO:0047238">
    <property type="term" value="F:glucuronosyl-N-acetylgalactosaminyl-proteoglycan 4-beta-N-acetylgalactosaminyltransferase activity"/>
    <property type="evidence" value="ECO:0007669"/>
    <property type="project" value="TreeGrafter"/>
</dbReference>
<dbReference type="EC" id="2.4.1.-" evidence="9"/>
<keyword evidence="3 9" id="KW-0808">Transferase</keyword>
<keyword evidence="5 9" id="KW-0735">Signal-anchor</keyword>
<dbReference type="SUPFAM" id="SSF53448">
    <property type="entry name" value="Nucleotide-diphospho-sugar transferases"/>
    <property type="match status" value="1"/>
</dbReference>
<comment type="subcellular location">
    <subcellularLocation>
        <location evidence="1 9">Golgi apparatus</location>
        <location evidence="1 9">Golgi stack membrane</location>
        <topology evidence="1 9">Single-pass type II membrane protein</topology>
    </subcellularLocation>
</comment>
<dbReference type="PANTHER" id="PTHR12369:SF17">
    <property type="entry name" value="CHONDROITIN SULFATE SYNTHASE 1-LIKE"/>
    <property type="match status" value="1"/>
</dbReference>
<comment type="similarity">
    <text evidence="2 9">Belongs to the chondroitin N-acetylgalactosaminyltransferase family.</text>
</comment>
<dbReference type="GO" id="GO:0032580">
    <property type="term" value="C:Golgi cisterna membrane"/>
    <property type="evidence" value="ECO:0007669"/>
    <property type="project" value="UniProtKB-SubCell"/>
</dbReference>
<gene>
    <name evidence="10" type="ORF">OFUS_LOCUS9087</name>
</gene>
<dbReference type="InterPro" id="IPR029044">
    <property type="entry name" value="Nucleotide-diphossugar_trans"/>
</dbReference>
<reference evidence="10" key="1">
    <citation type="submission" date="2022-03" db="EMBL/GenBank/DDBJ databases">
        <authorList>
            <person name="Martin C."/>
        </authorList>
    </citation>
    <scope>NUCLEOTIDE SEQUENCE</scope>
</reference>
<evidence type="ECO:0000256" key="6">
    <source>
        <dbReference type="ARBA" id="ARBA00022989"/>
    </source>
</evidence>
<evidence type="ECO:0000256" key="1">
    <source>
        <dbReference type="ARBA" id="ARBA00004447"/>
    </source>
</evidence>
<keyword evidence="7 9" id="KW-0333">Golgi apparatus</keyword>
<evidence type="ECO:0000256" key="9">
    <source>
        <dbReference type="RuleBase" id="RU364016"/>
    </source>
</evidence>
<evidence type="ECO:0000256" key="3">
    <source>
        <dbReference type="ARBA" id="ARBA00022679"/>
    </source>
</evidence>
<keyword evidence="6" id="KW-1133">Transmembrane helix</keyword>
<evidence type="ECO:0000256" key="7">
    <source>
        <dbReference type="ARBA" id="ARBA00023034"/>
    </source>
</evidence>
<keyword evidence="8" id="KW-0472">Membrane</keyword>